<dbReference type="Ensembl" id="ENSLLET00000025160.1">
    <property type="protein sequence ID" value="ENSLLEP00000024236.1"/>
    <property type="gene ID" value="ENSLLEG00000015412.1"/>
</dbReference>
<dbReference type="InterPro" id="IPR000651">
    <property type="entry name" value="Ras-like_Gua-exchang_fac_N"/>
</dbReference>
<dbReference type="GeneTree" id="ENSGT00940000159883"/>
<evidence type="ECO:0000259" key="12">
    <source>
        <dbReference type="PROSITE" id="PS50222"/>
    </source>
</evidence>
<dbReference type="GO" id="GO:0005085">
    <property type="term" value="F:guanyl-nucleotide exchange factor activity"/>
    <property type="evidence" value="ECO:0007669"/>
    <property type="project" value="UniProtKB-KW"/>
</dbReference>
<organism evidence="13 14">
    <name type="scientific">Leptobrachium leishanense</name>
    <name type="common">Leishan spiny toad</name>
    <dbReference type="NCBI Taxonomy" id="445787"/>
    <lineage>
        <taxon>Eukaryota</taxon>
        <taxon>Metazoa</taxon>
        <taxon>Chordata</taxon>
        <taxon>Craniata</taxon>
        <taxon>Vertebrata</taxon>
        <taxon>Euteleostomi</taxon>
        <taxon>Amphibia</taxon>
        <taxon>Batrachia</taxon>
        <taxon>Anura</taxon>
        <taxon>Pelobatoidea</taxon>
        <taxon>Megophryidae</taxon>
        <taxon>Leptobrachium</taxon>
    </lineage>
</organism>
<sequence length="805" mass="90888">MPDISHPPSPLLTTSGAETELWSWRPLTHPNEPSSTRCLDQRIFLLCVLGLLTNLLPACRISATGTIDPPPALPIDQRGLLMRGPAGTSLSSKSLSAGKSRSEFSNQTLSSNGVFITVKGRPRRSRRRMTCPSPAEINKAMVAVTLEPLGKGCTLEELLEKCIQSFDLEGKLWRNEDTVHMTLVMHSWVVPSAEFALKLLQLYKEASQNHTRITICHFARFWITKYPEMFRLDSKLEEAMSAFWEVMKEGHGKTHQRGLGTSPVLEQDAARRIQDSPSFNKKRKVSLLFDHLEPSELADHLSFLDFKCLSRISHLDYRSYTLQNSLRDIPRLERSVNLCNSISQWVQIMILNRPSPQQRAEVFNKFIQVIQKLRKLQNFNTLMAVIGGLCHSAISRLKETHGYLSQDVLKTLSEMTELLSSSSNYSTYRRMYNECEGFKIPILGVQLKDLVSLNEALPDYLDNGKINVSKLHSLYQHILELRQLQKADPPFKAHKDVILLLTSSLDLFHTEDEIYSLSYNREPRSPKPLPSVLYKPPTEIVQWTPGVPHHQDPETLSHNVEQIVESIFQSYDPEQRGVVSVEDFDKIVASLPFSCHILEKEREEPVSRQEMTSYFMKASHICSKLGVSFLRSLVEARLKKYPLCASCIWAVAKQGLDKDPIQGWSNDRMSPPGGDAVSWRPYRTTSPKATQTDGPLKGDSAAHQAKATADSDHRKTPCGDPCRTTQALHAQMRELQEERDRLLLENAGLHCTNSQMSAENARLQSQLCSVQDDLRKLRLDSASHPTITNILQSIHSLQLQSDGGS</sequence>
<dbReference type="InterPro" id="IPR008937">
    <property type="entry name" value="Ras-like_GEF"/>
</dbReference>
<evidence type="ECO:0000256" key="2">
    <source>
        <dbReference type="ARBA" id="ARBA00022658"/>
    </source>
</evidence>
<feature type="domain" description="N-terminal Ras-GEF" evidence="11">
    <location>
        <begin position="146"/>
        <end position="269"/>
    </location>
</feature>
<evidence type="ECO:0000256" key="6">
    <source>
        <dbReference type="ARBA" id="ARBA00022837"/>
    </source>
</evidence>
<dbReference type="PROSITE" id="PS50222">
    <property type="entry name" value="EF_HAND_2"/>
    <property type="match status" value="1"/>
</dbReference>
<dbReference type="InterPro" id="IPR002048">
    <property type="entry name" value="EF_hand_dom"/>
</dbReference>
<dbReference type="Proteomes" id="UP000694569">
    <property type="component" value="Unplaced"/>
</dbReference>
<dbReference type="CDD" id="cd06224">
    <property type="entry name" value="REM"/>
    <property type="match status" value="1"/>
</dbReference>
<evidence type="ECO:0000256" key="1">
    <source>
        <dbReference type="ARBA" id="ARBA00009566"/>
    </source>
</evidence>
<dbReference type="PANTHER" id="PTHR23113:SF157">
    <property type="entry name" value="RAS GUANYL-RELEASING PROTEIN 4"/>
    <property type="match status" value="1"/>
</dbReference>
<dbReference type="AlphaFoldDB" id="A0A8C5PKQ9"/>
<evidence type="ECO:0000256" key="7">
    <source>
        <dbReference type="PROSITE-ProRule" id="PRU00168"/>
    </source>
</evidence>
<dbReference type="GO" id="GO:0008270">
    <property type="term" value="F:zinc ion binding"/>
    <property type="evidence" value="ECO:0007669"/>
    <property type="project" value="UniProtKB-KW"/>
</dbReference>
<feature type="domain" description="Ras-GEF" evidence="10">
    <location>
        <begin position="293"/>
        <end position="524"/>
    </location>
</feature>
<dbReference type="PROSITE" id="PS50212">
    <property type="entry name" value="RASGEF_NTER"/>
    <property type="match status" value="1"/>
</dbReference>
<feature type="domain" description="EF-hand" evidence="12">
    <location>
        <begin position="559"/>
        <end position="594"/>
    </location>
</feature>
<dbReference type="InterPro" id="IPR023578">
    <property type="entry name" value="Ras_GEF_dom_sf"/>
</dbReference>
<evidence type="ECO:0000313" key="13">
    <source>
        <dbReference type="Ensembl" id="ENSLLEP00000024236.1"/>
    </source>
</evidence>
<keyword evidence="4" id="KW-0863">Zinc-finger</keyword>
<evidence type="ECO:0000259" key="10">
    <source>
        <dbReference type="PROSITE" id="PS50009"/>
    </source>
</evidence>
<evidence type="ECO:0000256" key="4">
    <source>
        <dbReference type="ARBA" id="ARBA00022771"/>
    </source>
</evidence>
<keyword evidence="3" id="KW-0479">Metal-binding</keyword>
<evidence type="ECO:0000256" key="5">
    <source>
        <dbReference type="ARBA" id="ARBA00022833"/>
    </source>
</evidence>
<dbReference type="Gene3D" id="1.20.870.10">
    <property type="entry name" value="Son of sevenless (SoS) protein Chain: S domain 1"/>
    <property type="match status" value="1"/>
</dbReference>
<evidence type="ECO:0000256" key="8">
    <source>
        <dbReference type="SAM" id="Coils"/>
    </source>
</evidence>
<dbReference type="FunFam" id="1.10.840.10:FF:000003">
    <property type="entry name" value="Ras guanyl-releasing protein 3 isoform 1"/>
    <property type="match status" value="1"/>
</dbReference>
<evidence type="ECO:0000259" key="11">
    <source>
        <dbReference type="PROSITE" id="PS50212"/>
    </source>
</evidence>
<reference evidence="13" key="2">
    <citation type="submission" date="2025-09" db="UniProtKB">
        <authorList>
            <consortium name="Ensembl"/>
        </authorList>
    </citation>
    <scope>IDENTIFICATION</scope>
</reference>
<dbReference type="PANTHER" id="PTHR23113">
    <property type="entry name" value="GUANINE NUCLEOTIDE EXCHANGE FACTOR"/>
    <property type="match status" value="1"/>
</dbReference>
<keyword evidence="6" id="KW-0106">Calcium</keyword>
<proteinExistence type="inferred from homology"/>
<dbReference type="InterPro" id="IPR036964">
    <property type="entry name" value="RASGEF_cat_dom_sf"/>
</dbReference>
<evidence type="ECO:0000256" key="3">
    <source>
        <dbReference type="ARBA" id="ARBA00022723"/>
    </source>
</evidence>
<dbReference type="Gene3D" id="1.10.840.10">
    <property type="entry name" value="Ras guanine-nucleotide exchange factors catalytic domain"/>
    <property type="match status" value="1"/>
</dbReference>
<keyword evidence="14" id="KW-1185">Reference proteome</keyword>
<accession>A0A8C5PKQ9</accession>
<dbReference type="InterPro" id="IPR001895">
    <property type="entry name" value="RASGEF_cat_dom"/>
</dbReference>
<dbReference type="GO" id="GO:0007265">
    <property type="term" value="P:Ras protein signal transduction"/>
    <property type="evidence" value="ECO:0007669"/>
    <property type="project" value="TreeGrafter"/>
</dbReference>
<protein>
    <submittedName>
        <fullName evidence="13">RAS guanyl releasing protein 4</fullName>
    </submittedName>
</protein>
<dbReference type="CDD" id="cd00155">
    <property type="entry name" value="RasGEF"/>
    <property type="match status" value="1"/>
</dbReference>
<feature type="coiled-coil region" evidence="8">
    <location>
        <begin position="725"/>
        <end position="752"/>
    </location>
</feature>
<keyword evidence="5" id="KW-0862">Zinc</keyword>
<dbReference type="SUPFAM" id="SSF48366">
    <property type="entry name" value="Ras GEF"/>
    <property type="match status" value="1"/>
</dbReference>
<dbReference type="Pfam" id="PF00617">
    <property type="entry name" value="RasGEF"/>
    <property type="match status" value="1"/>
</dbReference>
<dbReference type="Gene3D" id="1.10.238.10">
    <property type="entry name" value="EF-hand"/>
    <property type="match status" value="1"/>
</dbReference>
<dbReference type="OrthoDB" id="546434at2759"/>
<dbReference type="GO" id="GO:0005509">
    <property type="term" value="F:calcium ion binding"/>
    <property type="evidence" value="ECO:0007669"/>
    <property type="project" value="InterPro"/>
</dbReference>
<dbReference type="SMART" id="SM00147">
    <property type="entry name" value="RasGEF"/>
    <property type="match status" value="1"/>
</dbReference>
<evidence type="ECO:0000256" key="9">
    <source>
        <dbReference type="SAM" id="MobiDB-lite"/>
    </source>
</evidence>
<keyword evidence="8" id="KW-0175">Coiled coil</keyword>
<evidence type="ECO:0000313" key="14">
    <source>
        <dbReference type="Proteomes" id="UP000694569"/>
    </source>
</evidence>
<comment type="similarity">
    <text evidence="1">Belongs to the RASGRP family.</text>
</comment>
<gene>
    <name evidence="13" type="primary">RASGRP4</name>
</gene>
<dbReference type="GO" id="GO:0005886">
    <property type="term" value="C:plasma membrane"/>
    <property type="evidence" value="ECO:0007669"/>
    <property type="project" value="TreeGrafter"/>
</dbReference>
<keyword evidence="2 7" id="KW-0344">Guanine-nucleotide releasing factor</keyword>
<dbReference type="PROSITE" id="PS50009">
    <property type="entry name" value="RASGEF_CAT"/>
    <property type="match status" value="1"/>
</dbReference>
<feature type="compositionally biased region" description="Polar residues" evidence="9">
    <location>
        <begin position="683"/>
        <end position="693"/>
    </location>
</feature>
<feature type="region of interest" description="Disordered" evidence="9">
    <location>
        <begin position="660"/>
        <end position="720"/>
    </location>
</feature>
<reference evidence="13" key="1">
    <citation type="submission" date="2025-08" db="UniProtKB">
        <authorList>
            <consortium name="Ensembl"/>
        </authorList>
    </citation>
    <scope>IDENTIFICATION</scope>
</reference>
<name>A0A8C5PKQ9_9ANUR</name>